<dbReference type="AlphaFoldDB" id="A0A1H9R4R7"/>
<dbReference type="GO" id="GO:0030288">
    <property type="term" value="C:outer membrane-bounded periplasmic space"/>
    <property type="evidence" value="ECO:0007669"/>
    <property type="project" value="TreeGrafter"/>
</dbReference>
<keyword evidence="3" id="KW-1133">Transmembrane helix</keyword>
<accession>A0A1H9R4R7</accession>
<dbReference type="eggNOG" id="COG1879">
    <property type="taxonomic scope" value="Bacteria"/>
</dbReference>
<dbReference type="OrthoDB" id="1771098at2"/>
<dbReference type="InterPro" id="IPR025997">
    <property type="entry name" value="SBP_2_dom"/>
</dbReference>
<dbReference type="Proteomes" id="UP000182584">
    <property type="component" value="Unassembled WGS sequence"/>
</dbReference>
<evidence type="ECO:0000256" key="1">
    <source>
        <dbReference type="ARBA" id="ARBA00004196"/>
    </source>
</evidence>
<dbReference type="GO" id="GO:0030246">
    <property type="term" value="F:carbohydrate binding"/>
    <property type="evidence" value="ECO:0007669"/>
    <property type="project" value="TreeGrafter"/>
</dbReference>
<dbReference type="InterPro" id="IPR028082">
    <property type="entry name" value="Peripla_BP_I"/>
</dbReference>
<evidence type="ECO:0000313" key="6">
    <source>
        <dbReference type="Proteomes" id="UP000182584"/>
    </source>
</evidence>
<evidence type="ECO:0000256" key="3">
    <source>
        <dbReference type="SAM" id="Phobius"/>
    </source>
</evidence>
<feature type="transmembrane region" description="Helical" evidence="3">
    <location>
        <begin position="13"/>
        <end position="33"/>
    </location>
</feature>
<feature type="domain" description="Periplasmic binding protein" evidence="4">
    <location>
        <begin position="44"/>
        <end position="306"/>
    </location>
</feature>
<dbReference type="EMBL" id="FOGJ01000009">
    <property type="protein sequence ID" value="SER67607.1"/>
    <property type="molecule type" value="Genomic_DNA"/>
</dbReference>
<dbReference type="InterPro" id="IPR050555">
    <property type="entry name" value="Bact_Solute-Bind_Prot2"/>
</dbReference>
<dbReference type="PANTHER" id="PTHR30036">
    <property type="entry name" value="D-XYLOSE-BINDING PERIPLASMIC PROTEIN"/>
    <property type="match status" value="1"/>
</dbReference>
<comment type="subcellular location">
    <subcellularLocation>
        <location evidence="1">Cell envelope</location>
    </subcellularLocation>
</comment>
<keyword evidence="3" id="KW-0472">Membrane</keyword>
<dbReference type="SUPFAM" id="SSF53822">
    <property type="entry name" value="Periplasmic binding protein-like I"/>
    <property type="match status" value="1"/>
</dbReference>
<evidence type="ECO:0000313" key="5">
    <source>
        <dbReference type="EMBL" id="SER67607.1"/>
    </source>
</evidence>
<evidence type="ECO:0000256" key="2">
    <source>
        <dbReference type="ARBA" id="ARBA00007639"/>
    </source>
</evidence>
<comment type="similarity">
    <text evidence="2">Belongs to the bacterial solute-binding protein 2 family.</text>
</comment>
<proteinExistence type="inferred from homology"/>
<dbReference type="PANTHER" id="PTHR30036:SF7">
    <property type="entry name" value="ABC TRANSPORTER PERIPLASMIC-BINDING PROTEIN YPHF"/>
    <property type="match status" value="1"/>
</dbReference>
<organism evidence="5 6">
    <name type="scientific">Butyrivibrio fibrisolvens</name>
    <dbReference type="NCBI Taxonomy" id="831"/>
    <lineage>
        <taxon>Bacteria</taxon>
        <taxon>Bacillati</taxon>
        <taxon>Bacillota</taxon>
        <taxon>Clostridia</taxon>
        <taxon>Lachnospirales</taxon>
        <taxon>Lachnospiraceae</taxon>
        <taxon>Butyrivibrio</taxon>
    </lineage>
</organism>
<reference evidence="5 6" key="1">
    <citation type="submission" date="2016-10" db="EMBL/GenBank/DDBJ databases">
        <authorList>
            <person name="de Groot N.N."/>
        </authorList>
    </citation>
    <scope>NUCLEOTIDE SEQUENCE [LARGE SCALE GENOMIC DNA]</scope>
    <source>
        <strain evidence="5 6">AR40</strain>
    </source>
</reference>
<dbReference type="Gene3D" id="3.40.50.2300">
    <property type="match status" value="2"/>
</dbReference>
<sequence>MLNPRNIFNESKWLFAIITVIVIGIVVCAVDVIKVDGPSEKYQISVIVDESNSARWDSFQTGLRQAARENGIRLNYVTTDFEGSPVKEKNLIDQEIENGADAVIVQLCSGSSASDILTDIPQNVYIELIDNNVDKDEIASSKLGYTGADSVEVGTELATRIIEEYGELKGVRIGILAGNLKLVSVQERVDSFKEKANEAGAQIVFSVEATQISEREIGELVKSNKADILVALDNDVTETAADYVKMVDNYNAYPTNELGNLKLYGVGCSPDNLNDLDQGIIKGMVVINEYEMGYMVISNLSDVLKDEHLRVSDYTVGYAYVTGETMYDEGNQQILFPIGD</sequence>
<gene>
    <name evidence="5" type="ORF">SAMN04487884_10940</name>
</gene>
<protein>
    <submittedName>
        <fullName evidence="5">Substrate-binding protein domain-containing protein</fullName>
    </submittedName>
</protein>
<evidence type="ECO:0000259" key="4">
    <source>
        <dbReference type="Pfam" id="PF13407"/>
    </source>
</evidence>
<dbReference type="RefSeq" id="WP_074755602.1">
    <property type="nucleotide sequence ID" value="NZ_FOGJ01000009.1"/>
</dbReference>
<dbReference type="Pfam" id="PF13407">
    <property type="entry name" value="Peripla_BP_4"/>
    <property type="match status" value="1"/>
</dbReference>
<name>A0A1H9R4R7_BUTFI</name>
<keyword evidence="3" id="KW-0812">Transmembrane</keyword>